<dbReference type="PANTHER" id="PTHR24422">
    <property type="entry name" value="CHEMOTAXIS PROTEIN METHYLTRANSFERASE"/>
    <property type="match status" value="1"/>
</dbReference>
<keyword evidence="2" id="KW-0489">Methyltransferase</keyword>
<dbReference type="Pfam" id="PF01739">
    <property type="entry name" value="CheR"/>
    <property type="match status" value="1"/>
</dbReference>
<evidence type="ECO:0000259" key="1">
    <source>
        <dbReference type="PROSITE" id="PS50123"/>
    </source>
</evidence>
<gene>
    <name evidence="2" type="ORF">DFH45_004207</name>
</gene>
<dbReference type="InterPro" id="IPR022642">
    <property type="entry name" value="CheR_C"/>
</dbReference>
<dbReference type="PROSITE" id="PS50123">
    <property type="entry name" value="CHER"/>
    <property type="match status" value="1"/>
</dbReference>
<dbReference type="Proteomes" id="UP000821656">
    <property type="component" value="Unassembled WGS sequence"/>
</dbReference>
<dbReference type="Gene3D" id="3.40.50.150">
    <property type="entry name" value="Vaccinia Virus protein VP39"/>
    <property type="match status" value="1"/>
</dbReference>
<reference evidence="2" key="1">
    <citation type="submission" date="2020-05" db="EMBL/GenBank/DDBJ databases">
        <title>Genomic insights into acetone-butanol-ethanol (ABE) fermentation by sequencing solventogenic clostridia strains.</title>
        <authorList>
            <person name="Brown S."/>
        </authorList>
    </citation>
    <scope>NUCLEOTIDE SEQUENCE</scope>
    <source>
        <strain evidence="2">DJ126</strain>
    </source>
</reference>
<dbReference type="PANTHER" id="PTHR24422:SF10">
    <property type="entry name" value="CHEMOTAXIS PROTEIN METHYLTRANSFERASE 2"/>
    <property type="match status" value="1"/>
</dbReference>
<keyword evidence="2" id="KW-0808">Transferase</keyword>
<dbReference type="GO" id="GO:0032259">
    <property type="term" value="P:methylation"/>
    <property type="evidence" value="ECO:0007669"/>
    <property type="project" value="UniProtKB-KW"/>
</dbReference>
<dbReference type="InterPro" id="IPR000780">
    <property type="entry name" value="CheR_MeTrfase"/>
</dbReference>
<evidence type="ECO:0000313" key="3">
    <source>
        <dbReference type="Proteomes" id="UP000821656"/>
    </source>
</evidence>
<protein>
    <submittedName>
        <fullName evidence="2">Chemotaxis methyl-accepting protein methylase</fullName>
    </submittedName>
</protein>
<dbReference type="SMART" id="SM00138">
    <property type="entry name" value="MeTrc"/>
    <property type="match status" value="1"/>
</dbReference>
<dbReference type="InterPro" id="IPR050903">
    <property type="entry name" value="Bact_Chemotaxis_MeTrfase"/>
</dbReference>
<proteinExistence type="predicted"/>
<sequence length="276" mass="32214">MDQGISKFLMIMNDCCNKDVSAFDNEFLKKTLERRWKEIGCSTMDDYCSFIEQSITEAEMFYKCLYINFSQFFRDNLSFSILEHIVLPQIISQKSPGSRIRIWSAGCSYGQEPYSIAMLLKDYEYKMGVEVPFHIFATDFSEEALSLAKSGVYEESNVQKVSLMRLKRYFNTKNNKYIVNSEIKKNITFLNYDMLDSTTTYPAESIYGDFDVALCCNMIIYYKPDVQKYIVKKLFSSLSDNGYLVTGEAEKILFANTSQMNMLDIQSSVFKYRRRR</sequence>
<dbReference type="PRINTS" id="PR00996">
    <property type="entry name" value="CHERMTFRASE"/>
</dbReference>
<dbReference type="AlphaFoldDB" id="A0A9Q5CT10"/>
<name>A0A9Q5CT10_CLOBE</name>
<dbReference type="InterPro" id="IPR029063">
    <property type="entry name" value="SAM-dependent_MTases_sf"/>
</dbReference>
<dbReference type="EMBL" id="JABSXK010000001">
    <property type="protein sequence ID" value="NRV11244.1"/>
    <property type="molecule type" value="Genomic_DNA"/>
</dbReference>
<evidence type="ECO:0000313" key="2">
    <source>
        <dbReference type="EMBL" id="NRV11244.1"/>
    </source>
</evidence>
<accession>A0A9Q5CT10</accession>
<dbReference type="GO" id="GO:0008757">
    <property type="term" value="F:S-adenosylmethionine-dependent methyltransferase activity"/>
    <property type="evidence" value="ECO:0007669"/>
    <property type="project" value="InterPro"/>
</dbReference>
<dbReference type="RefSeq" id="WP_077307475.1">
    <property type="nucleotide sequence ID" value="NZ_CP016090.1"/>
</dbReference>
<dbReference type="SUPFAM" id="SSF53335">
    <property type="entry name" value="S-adenosyl-L-methionine-dependent methyltransferases"/>
    <property type="match status" value="1"/>
</dbReference>
<comment type="caution">
    <text evidence="2">The sequence shown here is derived from an EMBL/GenBank/DDBJ whole genome shotgun (WGS) entry which is preliminary data.</text>
</comment>
<organism evidence="2 3">
    <name type="scientific">Clostridium beijerinckii</name>
    <name type="common">Clostridium MP</name>
    <dbReference type="NCBI Taxonomy" id="1520"/>
    <lineage>
        <taxon>Bacteria</taxon>
        <taxon>Bacillati</taxon>
        <taxon>Bacillota</taxon>
        <taxon>Clostridia</taxon>
        <taxon>Eubacteriales</taxon>
        <taxon>Clostridiaceae</taxon>
        <taxon>Clostridium</taxon>
    </lineage>
</organism>
<feature type="domain" description="CheR-type methyltransferase" evidence="1">
    <location>
        <begin position="1"/>
        <end position="275"/>
    </location>
</feature>